<dbReference type="Pfam" id="PF05536">
    <property type="entry name" value="Neurochondrin"/>
    <property type="match status" value="1"/>
</dbReference>
<feature type="compositionally biased region" description="Basic and acidic residues" evidence="1">
    <location>
        <begin position="673"/>
        <end position="695"/>
    </location>
</feature>
<feature type="region of interest" description="Disordered" evidence="1">
    <location>
        <begin position="673"/>
        <end position="705"/>
    </location>
</feature>
<accession>L1JNG9</accession>
<dbReference type="PANTHER" id="PTHR13109">
    <property type="entry name" value="NEUROCHONDRIN"/>
    <property type="match status" value="1"/>
</dbReference>
<dbReference type="STRING" id="905079.L1JNG9"/>
<evidence type="ECO:0000313" key="4">
    <source>
        <dbReference type="Proteomes" id="UP000011087"/>
    </source>
</evidence>
<dbReference type="OrthoDB" id="8962942at2759"/>
<dbReference type="KEGG" id="gtt:GUITHDRAFT_104701"/>
<reference evidence="3" key="3">
    <citation type="submission" date="2015-06" db="UniProtKB">
        <authorList>
            <consortium name="EnsemblProtists"/>
        </authorList>
    </citation>
    <scope>IDENTIFICATION</scope>
</reference>
<dbReference type="HOGENOM" id="CLU_369383_0_0_1"/>
<reference evidence="4" key="2">
    <citation type="submission" date="2012-11" db="EMBL/GenBank/DDBJ databases">
        <authorList>
            <person name="Kuo A."/>
            <person name="Curtis B.A."/>
            <person name="Tanifuji G."/>
            <person name="Burki F."/>
            <person name="Gruber A."/>
            <person name="Irimia M."/>
            <person name="Maruyama S."/>
            <person name="Arias M.C."/>
            <person name="Ball S.G."/>
            <person name="Gile G.H."/>
            <person name="Hirakawa Y."/>
            <person name="Hopkins J.F."/>
            <person name="Rensing S.A."/>
            <person name="Schmutz J."/>
            <person name="Symeonidi A."/>
            <person name="Elias M."/>
            <person name="Eveleigh R.J."/>
            <person name="Herman E.K."/>
            <person name="Klute M.J."/>
            <person name="Nakayama T."/>
            <person name="Obornik M."/>
            <person name="Reyes-Prieto A."/>
            <person name="Armbrust E.V."/>
            <person name="Aves S.J."/>
            <person name="Beiko R.G."/>
            <person name="Coutinho P."/>
            <person name="Dacks J.B."/>
            <person name="Durnford D.G."/>
            <person name="Fast N.M."/>
            <person name="Green B.R."/>
            <person name="Grisdale C."/>
            <person name="Hempe F."/>
            <person name="Henrissat B."/>
            <person name="Hoppner M.P."/>
            <person name="Ishida K.-I."/>
            <person name="Kim E."/>
            <person name="Koreny L."/>
            <person name="Kroth P.G."/>
            <person name="Liu Y."/>
            <person name="Malik S.-B."/>
            <person name="Maier U.G."/>
            <person name="McRose D."/>
            <person name="Mock T."/>
            <person name="Neilson J.A."/>
            <person name="Onodera N.T."/>
            <person name="Poole A.M."/>
            <person name="Pritham E.J."/>
            <person name="Richards T.A."/>
            <person name="Rocap G."/>
            <person name="Roy S.W."/>
            <person name="Sarai C."/>
            <person name="Schaack S."/>
            <person name="Shirato S."/>
            <person name="Slamovits C.H."/>
            <person name="Spencer D.F."/>
            <person name="Suzuki S."/>
            <person name="Worden A.Z."/>
            <person name="Zauner S."/>
            <person name="Barry K."/>
            <person name="Bell C."/>
            <person name="Bharti A.K."/>
            <person name="Crow J.A."/>
            <person name="Grimwood J."/>
            <person name="Kramer R."/>
            <person name="Lindquist E."/>
            <person name="Lucas S."/>
            <person name="Salamov A."/>
            <person name="McFadden G.I."/>
            <person name="Lane C.E."/>
            <person name="Keeling P.J."/>
            <person name="Gray M.W."/>
            <person name="Grigoriev I.V."/>
            <person name="Archibald J.M."/>
        </authorList>
    </citation>
    <scope>NUCLEOTIDE SEQUENCE</scope>
    <source>
        <strain evidence="4">CCMP2712</strain>
    </source>
</reference>
<evidence type="ECO:0000313" key="3">
    <source>
        <dbReference type="EnsemblProtists" id="EKX49735"/>
    </source>
</evidence>
<dbReference type="PaxDb" id="55529-EKX49735"/>
<dbReference type="PANTHER" id="PTHR13109:SF7">
    <property type="entry name" value="NEUROCHONDRIN"/>
    <property type="match status" value="1"/>
</dbReference>
<organism evidence="2">
    <name type="scientific">Guillardia theta (strain CCMP2712)</name>
    <name type="common">Cryptophyte</name>
    <dbReference type="NCBI Taxonomy" id="905079"/>
    <lineage>
        <taxon>Eukaryota</taxon>
        <taxon>Cryptophyceae</taxon>
        <taxon>Pyrenomonadales</taxon>
        <taxon>Geminigeraceae</taxon>
        <taxon>Guillardia</taxon>
    </lineage>
</organism>
<evidence type="ECO:0000313" key="2">
    <source>
        <dbReference type="EMBL" id="EKX49735.1"/>
    </source>
</evidence>
<dbReference type="InterPro" id="IPR011989">
    <property type="entry name" value="ARM-like"/>
</dbReference>
<keyword evidence="4" id="KW-1185">Reference proteome</keyword>
<proteinExistence type="predicted"/>
<dbReference type="eggNOG" id="KOG2611">
    <property type="taxonomic scope" value="Eukaryota"/>
</dbReference>
<name>L1JNG9_GUITC</name>
<dbReference type="SUPFAM" id="SSF48371">
    <property type="entry name" value="ARM repeat"/>
    <property type="match status" value="1"/>
</dbReference>
<feature type="region of interest" description="Disordered" evidence="1">
    <location>
        <begin position="1"/>
        <end position="31"/>
    </location>
</feature>
<dbReference type="EnsemblProtists" id="EKX49735">
    <property type="protein sequence ID" value="EKX49735"/>
    <property type="gene ID" value="GUITHDRAFT_104701"/>
</dbReference>
<dbReference type="Proteomes" id="UP000011087">
    <property type="component" value="Unassembled WGS sequence"/>
</dbReference>
<protein>
    <submittedName>
        <fullName evidence="2 3">Uncharacterized protein</fullName>
    </submittedName>
</protein>
<dbReference type="InterPro" id="IPR008709">
    <property type="entry name" value="Neurochondrin"/>
</dbReference>
<dbReference type="Gene3D" id="1.25.10.10">
    <property type="entry name" value="Leucine-rich Repeat Variant"/>
    <property type="match status" value="1"/>
</dbReference>
<dbReference type="EMBL" id="JH992981">
    <property type="protein sequence ID" value="EKX49735.1"/>
    <property type="molecule type" value="Genomic_DNA"/>
</dbReference>
<dbReference type="GeneID" id="17306364"/>
<dbReference type="InterPro" id="IPR016024">
    <property type="entry name" value="ARM-type_fold"/>
</dbReference>
<gene>
    <name evidence="2" type="ORF">GUITHDRAFT_104701</name>
</gene>
<dbReference type="OMA" id="EAPFACK"/>
<sequence length="754" mass="85273">MEKMLEREEKQGKRCVVGGAPRESSPPLHGGMEECVRLLQGGSDEEKFAGLMLVPKVAQSDKLEDVRRIYNALGLTFICRLLLSQGDEDTVLLYQCVALQVLGVFCAAQEVWPDLRQDKQFMKITPHLSRCLNNSTHPAMESLLTALLCWSSFEDSREILCDKDVPVRLTELIKTSQDKEGKERLFAVLDHLMDPSRFPQSAMKVLKGLSDIFGHNMGMEKIDALPRINVLLSCSEPQFCSLLVGDGQIQPWQENIREGLLELLRNRLGGVYRSSIFMAALHMFGQLGERWAFPKELERDGAPDGKFLQLLLGFAKLDLRERLEAKVKPEDNQQIVPMVLALVEKIIHMLGESLDEEEEGQGGKGGDLYRIRNMDVQRLLYMKADFEESVKAVFWYLDEMVESNKFEDPLLIPMARLLGLWFLEVDSDEFDEHFCSTLPVLCHFPPRRGSVRIRALHYLLPCLTEMVTRDKVMDTFVRYNGHVSTAQMLLEALEEDEKVAEDLDDVSLTDRCSAGVTLLSRVFGFRPDAVASSPVAFNELVCHLSEQAELACGSVGHEEEEEAGVAILFISLAFQVWRGVKEVGEKTFLGAEFGYCKLLAAHLLPWSQFHLGSLCMLSAVEAAKVHPRLRASMREAGMLQVLEREEEEGGEGIKDKGAWKQLREVLRREEGGEERGKEGVVMKKAERRGVQEDLSQRAPASQPQFPRIDWDAELYDLNEDAVWAGRKEKLEKLMKEMEEAGVEWPKEGILDDLD</sequence>
<reference evidence="2 4" key="1">
    <citation type="journal article" date="2012" name="Nature">
        <title>Algal genomes reveal evolutionary mosaicism and the fate of nucleomorphs.</title>
        <authorList>
            <consortium name="DOE Joint Genome Institute"/>
            <person name="Curtis B.A."/>
            <person name="Tanifuji G."/>
            <person name="Burki F."/>
            <person name="Gruber A."/>
            <person name="Irimia M."/>
            <person name="Maruyama S."/>
            <person name="Arias M.C."/>
            <person name="Ball S.G."/>
            <person name="Gile G.H."/>
            <person name="Hirakawa Y."/>
            <person name="Hopkins J.F."/>
            <person name="Kuo A."/>
            <person name="Rensing S.A."/>
            <person name="Schmutz J."/>
            <person name="Symeonidi A."/>
            <person name="Elias M."/>
            <person name="Eveleigh R.J."/>
            <person name="Herman E.K."/>
            <person name="Klute M.J."/>
            <person name="Nakayama T."/>
            <person name="Obornik M."/>
            <person name="Reyes-Prieto A."/>
            <person name="Armbrust E.V."/>
            <person name="Aves S.J."/>
            <person name="Beiko R.G."/>
            <person name="Coutinho P."/>
            <person name="Dacks J.B."/>
            <person name="Durnford D.G."/>
            <person name="Fast N.M."/>
            <person name="Green B.R."/>
            <person name="Grisdale C.J."/>
            <person name="Hempel F."/>
            <person name="Henrissat B."/>
            <person name="Hoppner M.P."/>
            <person name="Ishida K."/>
            <person name="Kim E."/>
            <person name="Koreny L."/>
            <person name="Kroth P.G."/>
            <person name="Liu Y."/>
            <person name="Malik S.B."/>
            <person name="Maier U.G."/>
            <person name="McRose D."/>
            <person name="Mock T."/>
            <person name="Neilson J.A."/>
            <person name="Onodera N.T."/>
            <person name="Poole A.M."/>
            <person name="Pritham E.J."/>
            <person name="Richards T.A."/>
            <person name="Rocap G."/>
            <person name="Roy S.W."/>
            <person name="Sarai C."/>
            <person name="Schaack S."/>
            <person name="Shirato S."/>
            <person name="Slamovits C.H."/>
            <person name="Spencer D.F."/>
            <person name="Suzuki S."/>
            <person name="Worden A.Z."/>
            <person name="Zauner S."/>
            <person name="Barry K."/>
            <person name="Bell C."/>
            <person name="Bharti A.K."/>
            <person name="Crow J.A."/>
            <person name="Grimwood J."/>
            <person name="Kramer R."/>
            <person name="Lindquist E."/>
            <person name="Lucas S."/>
            <person name="Salamov A."/>
            <person name="McFadden G.I."/>
            <person name="Lane C.E."/>
            <person name="Keeling P.J."/>
            <person name="Gray M.W."/>
            <person name="Grigoriev I.V."/>
            <person name="Archibald J.M."/>
        </authorList>
    </citation>
    <scope>NUCLEOTIDE SEQUENCE</scope>
    <source>
        <strain evidence="2 4">CCMP2712</strain>
    </source>
</reference>
<feature type="compositionally biased region" description="Basic and acidic residues" evidence="1">
    <location>
        <begin position="1"/>
        <end position="12"/>
    </location>
</feature>
<dbReference type="AlphaFoldDB" id="L1JNG9"/>
<evidence type="ECO:0000256" key="1">
    <source>
        <dbReference type="SAM" id="MobiDB-lite"/>
    </source>
</evidence>
<dbReference type="RefSeq" id="XP_005836715.1">
    <property type="nucleotide sequence ID" value="XM_005836658.1"/>
</dbReference>